<proteinExistence type="predicted"/>
<evidence type="ECO:0000313" key="2">
    <source>
        <dbReference type="Proteomes" id="UP000039865"/>
    </source>
</evidence>
<reference evidence="1 2" key="1">
    <citation type="submission" date="2014-06" db="EMBL/GenBank/DDBJ databases">
        <authorList>
            <person name="Swart Estienne"/>
        </authorList>
    </citation>
    <scope>NUCLEOTIDE SEQUENCE [LARGE SCALE GENOMIC DNA]</scope>
    <source>
        <strain evidence="1 2">130c</strain>
    </source>
</reference>
<dbReference type="EMBL" id="CCKQ01013940">
    <property type="protein sequence ID" value="CDW85662.1"/>
    <property type="molecule type" value="Genomic_DNA"/>
</dbReference>
<dbReference type="Proteomes" id="UP000039865">
    <property type="component" value="Unassembled WGS sequence"/>
</dbReference>
<dbReference type="AlphaFoldDB" id="A0A078AWN0"/>
<organism evidence="1 2">
    <name type="scientific">Stylonychia lemnae</name>
    <name type="common">Ciliate</name>
    <dbReference type="NCBI Taxonomy" id="5949"/>
    <lineage>
        <taxon>Eukaryota</taxon>
        <taxon>Sar</taxon>
        <taxon>Alveolata</taxon>
        <taxon>Ciliophora</taxon>
        <taxon>Intramacronucleata</taxon>
        <taxon>Spirotrichea</taxon>
        <taxon>Stichotrichia</taxon>
        <taxon>Sporadotrichida</taxon>
        <taxon>Oxytrichidae</taxon>
        <taxon>Stylonychinae</taxon>
        <taxon>Stylonychia</taxon>
    </lineage>
</organism>
<dbReference type="InParanoid" id="A0A078AWN0"/>
<keyword evidence="2" id="KW-1185">Reference proteome</keyword>
<accession>A0A078AWN0</accession>
<dbReference type="InterPro" id="IPR036322">
    <property type="entry name" value="WD40_repeat_dom_sf"/>
</dbReference>
<dbReference type="SUPFAM" id="SSF50978">
    <property type="entry name" value="WD40 repeat-like"/>
    <property type="match status" value="1"/>
</dbReference>
<protein>
    <submittedName>
        <fullName evidence="1">Uncharacterized protein</fullName>
    </submittedName>
</protein>
<name>A0A078AWN0_STYLE</name>
<sequence>MILRINKEKILLSLRAFKSTNSNTQNLLKQQLVSEQQRIVSNAEVEQIQNIQKESDKNYQQDSVMKFELQQQINHKSNHLGNQSNEETKNTLQSSIMQYDHQRLNPSESRQAIHVNSPYDKSLELTESIIPQNVEFSNLTQGTEGLFINNQNQHYDRSNSLKNAEQNEQMQINTSLNQPNTPTYEINKEGYILASKLNDQKGLNLSKEKYITAQELYNSMEIISTDPQIMIGGLKKLNKDFQDICIKCIESQNQYSLNSDKKQTIIFINSNDGNLFTGQNDLMLQSYNSQDFSDNGQLQIPSEPISILIYQELIYLGLNNDSVAIYDQKEYKQEMVIKTEQIPLKILPYIPQDLKNGHKSTYILFLEKDGYIEFYNVQQMQIIFTYKHTCGMSIQDAVQVVNKNQLCLGFAQLIGNAYKDGKLGFVEINILNDDDYQEKNLEQLIQIQKQKITIKELKEEDNFIQQSVFCVQQISLNCFVVCVIDKNIKIFNRLNPKAIKDIQNPSTSINYNALRKIDGFGDKLPYLLFRDSRSIGIINCSTLDAQTILEKSNYSRCGNIYCLEQKRETDGKLSIYTFTYDREQNKRELLQLTLKAFNHQ</sequence>
<gene>
    <name evidence="1" type="primary">Contig3176.g3397</name>
    <name evidence="1" type="ORF">STYLEM_14746</name>
</gene>
<evidence type="ECO:0000313" key="1">
    <source>
        <dbReference type="EMBL" id="CDW85662.1"/>
    </source>
</evidence>